<feature type="non-terminal residue" evidence="2">
    <location>
        <position position="1"/>
    </location>
</feature>
<feature type="transmembrane region" description="Helical" evidence="1">
    <location>
        <begin position="43"/>
        <end position="62"/>
    </location>
</feature>
<dbReference type="EMBL" id="QPFP01000054">
    <property type="protein sequence ID" value="TEB25703.1"/>
    <property type="molecule type" value="Genomic_DNA"/>
</dbReference>
<keyword evidence="1" id="KW-0472">Membrane</keyword>
<organism evidence="2 3">
    <name type="scientific">Coprinellus micaceus</name>
    <name type="common">Glistening ink-cap mushroom</name>
    <name type="synonym">Coprinus micaceus</name>
    <dbReference type="NCBI Taxonomy" id="71717"/>
    <lineage>
        <taxon>Eukaryota</taxon>
        <taxon>Fungi</taxon>
        <taxon>Dikarya</taxon>
        <taxon>Basidiomycota</taxon>
        <taxon>Agaricomycotina</taxon>
        <taxon>Agaricomycetes</taxon>
        <taxon>Agaricomycetidae</taxon>
        <taxon>Agaricales</taxon>
        <taxon>Agaricineae</taxon>
        <taxon>Psathyrellaceae</taxon>
        <taxon>Coprinellus</taxon>
    </lineage>
</organism>
<protein>
    <submittedName>
        <fullName evidence="2">Uncharacterized protein</fullName>
    </submittedName>
</protein>
<sequence>RSTIEIVWSCFTIIFASTWICVHPNVAGYKITMWQRLWQRLKLFALAIFAPELLAVFAFFQWKGSRVFTEICSLGAAKDAEWTLTHAHFLQMGGIVFKDPDSGDIGFKQLQDWADRDIKNFLALRLPESAILDKSKASALAKTLVVMQVLWFVIQTIARALEGLPITHLEVVCLAFTLFNVGMYACWWDKPLDV</sequence>
<evidence type="ECO:0000313" key="3">
    <source>
        <dbReference type="Proteomes" id="UP000298030"/>
    </source>
</evidence>
<dbReference type="AlphaFoldDB" id="A0A4Y7SV15"/>
<evidence type="ECO:0000256" key="1">
    <source>
        <dbReference type="SAM" id="Phobius"/>
    </source>
</evidence>
<reference evidence="2 3" key="1">
    <citation type="journal article" date="2019" name="Nat. Ecol. Evol.">
        <title>Megaphylogeny resolves global patterns of mushroom evolution.</title>
        <authorList>
            <person name="Varga T."/>
            <person name="Krizsan K."/>
            <person name="Foldi C."/>
            <person name="Dima B."/>
            <person name="Sanchez-Garcia M."/>
            <person name="Sanchez-Ramirez S."/>
            <person name="Szollosi G.J."/>
            <person name="Szarkandi J.G."/>
            <person name="Papp V."/>
            <person name="Albert L."/>
            <person name="Andreopoulos W."/>
            <person name="Angelini C."/>
            <person name="Antonin V."/>
            <person name="Barry K.W."/>
            <person name="Bougher N.L."/>
            <person name="Buchanan P."/>
            <person name="Buyck B."/>
            <person name="Bense V."/>
            <person name="Catcheside P."/>
            <person name="Chovatia M."/>
            <person name="Cooper J."/>
            <person name="Damon W."/>
            <person name="Desjardin D."/>
            <person name="Finy P."/>
            <person name="Geml J."/>
            <person name="Haridas S."/>
            <person name="Hughes K."/>
            <person name="Justo A."/>
            <person name="Karasinski D."/>
            <person name="Kautmanova I."/>
            <person name="Kiss B."/>
            <person name="Kocsube S."/>
            <person name="Kotiranta H."/>
            <person name="LaButti K.M."/>
            <person name="Lechner B.E."/>
            <person name="Liimatainen K."/>
            <person name="Lipzen A."/>
            <person name="Lukacs Z."/>
            <person name="Mihaltcheva S."/>
            <person name="Morgado L.N."/>
            <person name="Niskanen T."/>
            <person name="Noordeloos M.E."/>
            <person name="Ohm R.A."/>
            <person name="Ortiz-Santana B."/>
            <person name="Ovrebo C."/>
            <person name="Racz N."/>
            <person name="Riley R."/>
            <person name="Savchenko A."/>
            <person name="Shiryaev A."/>
            <person name="Soop K."/>
            <person name="Spirin V."/>
            <person name="Szebenyi C."/>
            <person name="Tomsovsky M."/>
            <person name="Tulloss R.E."/>
            <person name="Uehling J."/>
            <person name="Grigoriev I.V."/>
            <person name="Vagvolgyi C."/>
            <person name="Papp T."/>
            <person name="Martin F.M."/>
            <person name="Miettinen O."/>
            <person name="Hibbett D.S."/>
            <person name="Nagy L.G."/>
        </authorList>
    </citation>
    <scope>NUCLEOTIDE SEQUENCE [LARGE SCALE GENOMIC DNA]</scope>
    <source>
        <strain evidence="2 3">FP101781</strain>
    </source>
</reference>
<feature type="non-terminal residue" evidence="2">
    <location>
        <position position="194"/>
    </location>
</feature>
<gene>
    <name evidence="2" type="ORF">FA13DRAFT_1599934</name>
</gene>
<keyword evidence="1" id="KW-0812">Transmembrane</keyword>
<keyword evidence="1" id="KW-1133">Transmembrane helix</keyword>
<comment type="caution">
    <text evidence="2">The sequence shown here is derived from an EMBL/GenBank/DDBJ whole genome shotgun (WGS) entry which is preliminary data.</text>
</comment>
<proteinExistence type="predicted"/>
<dbReference type="Proteomes" id="UP000298030">
    <property type="component" value="Unassembled WGS sequence"/>
</dbReference>
<accession>A0A4Y7SV15</accession>
<dbReference type="PANTHER" id="PTHR35043">
    <property type="entry name" value="TRANSCRIPTION FACTOR DOMAIN-CONTAINING PROTEIN"/>
    <property type="match status" value="1"/>
</dbReference>
<feature type="transmembrane region" description="Helical" evidence="1">
    <location>
        <begin position="6"/>
        <end position="22"/>
    </location>
</feature>
<dbReference type="PANTHER" id="PTHR35043:SF7">
    <property type="entry name" value="TRANSCRIPTION FACTOR DOMAIN-CONTAINING PROTEIN"/>
    <property type="match status" value="1"/>
</dbReference>
<evidence type="ECO:0000313" key="2">
    <source>
        <dbReference type="EMBL" id="TEB25703.1"/>
    </source>
</evidence>
<name>A0A4Y7SV15_COPMI</name>
<dbReference type="OrthoDB" id="9451547at2759"/>
<dbReference type="STRING" id="71717.A0A4Y7SV15"/>
<keyword evidence="3" id="KW-1185">Reference proteome</keyword>